<evidence type="ECO:0000256" key="1">
    <source>
        <dbReference type="ARBA" id="ARBA00023015"/>
    </source>
</evidence>
<dbReference type="SUPFAM" id="SSF46689">
    <property type="entry name" value="Homeodomain-like"/>
    <property type="match status" value="1"/>
</dbReference>
<dbReference type="Pfam" id="PF12833">
    <property type="entry name" value="HTH_18"/>
    <property type="match status" value="1"/>
</dbReference>
<keyword evidence="1" id="KW-0805">Transcription regulation</keyword>
<keyword evidence="6" id="KW-1185">Reference proteome</keyword>
<dbReference type="InterPro" id="IPR009057">
    <property type="entry name" value="Homeodomain-like_sf"/>
</dbReference>
<feature type="domain" description="HTH araC/xylS-type" evidence="4">
    <location>
        <begin position="189"/>
        <end position="287"/>
    </location>
</feature>
<dbReference type="EMBL" id="BSDI01000064">
    <property type="protein sequence ID" value="GLI02571.1"/>
    <property type="molecule type" value="Genomic_DNA"/>
</dbReference>
<keyword evidence="3" id="KW-0804">Transcription</keyword>
<dbReference type="RefSeq" id="WP_281904176.1">
    <property type="nucleotide sequence ID" value="NZ_BSDI01000064.1"/>
</dbReference>
<gene>
    <name evidence="5" type="ORF">Pa4123_78490</name>
</gene>
<dbReference type="SMART" id="SM00342">
    <property type="entry name" value="HTH_ARAC"/>
    <property type="match status" value="1"/>
</dbReference>
<reference evidence="5" key="1">
    <citation type="submission" date="2022-12" db="EMBL/GenBank/DDBJ databases">
        <title>New Phytohabitans aurantiacus sp. RD004123 nov., an actinomycete isolated from soil.</title>
        <authorList>
            <person name="Triningsih D.W."/>
            <person name="Harunari E."/>
            <person name="Igarashi Y."/>
        </authorList>
    </citation>
    <scope>NUCLEOTIDE SEQUENCE</scope>
    <source>
        <strain evidence="5">RD004123</strain>
    </source>
</reference>
<evidence type="ECO:0000256" key="3">
    <source>
        <dbReference type="ARBA" id="ARBA00023163"/>
    </source>
</evidence>
<dbReference type="Gene3D" id="1.10.10.60">
    <property type="entry name" value="Homeodomain-like"/>
    <property type="match status" value="1"/>
</dbReference>
<dbReference type="Proteomes" id="UP001144280">
    <property type="component" value="Unassembled WGS sequence"/>
</dbReference>
<sequence>MVKNRHIPEVRFTAPAGMPAGFEIMSLAQLRSRVAVRTLSVPQRPTFHHLIAVDSGRLAHMVDFTGYSLGPAEWLWVRPGRVHQWGDLRHATGRLILFEREFLDPATASSASIDDPHAPALYQPAEPDTTDLSDYATLLDRSFHATAGRLPLDVHMATLRHLLAALVLRLSHAAAPAEETNATVNETFLRFRDAVERDFARTRRVEHYAHILGYSPRTLSRATLTAAGVGAKEFIDRRVILEAKRLLAHSDQPANRIARQLGFSSATNFNKYFQQRTGQTPISFRTTLS</sequence>
<dbReference type="PROSITE" id="PS01124">
    <property type="entry name" value="HTH_ARAC_FAMILY_2"/>
    <property type="match status" value="1"/>
</dbReference>
<organism evidence="5 6">
    <name type="scientific">Phytohabitans aurantiacus</name>
    <dbReference type="NCBI Taxonomy" id="3016789"/>
    <lineage>
        <taxon>Bacteria</taxon>
        <taxon>Bacillati</taxon>
        <taxon>Actinomycetota</taxon>
        <taxon>Actinomycetes</taxon>
        <taxon>Micromonosporales</taxon>
        <taxon>Micromonosporaceae</taxon>
    </lineage>
</organism>
<dbReference type="PANTHER" id="PTHR43280">
    <property type="entry name" value="ARAC-FAMILY TRANSCRIPTIONAL REGULATOR"/>
    <property type="match status" value="1"/>
</dbReference>
<name>A0ABQ5RAI1_9ACTN</name>
<dbReference type="PANTHER" id="PTHR43280:SF32">
    <property type="entry name" value="TRANSCRIPTIONAL REGULATORY PROTEIN"/>
    <property type="match status" value="1"/>
</dbReference>
<evidence type="ECO:0000259" key="4">
    <source>
        <dbReference type="PROSITE" id="PS01124"/>
    </source>
</evidence>
<proteinExistence type="predicted"/>
<keyword evidence="2" id="KW-0238">DNA-binding</keyword>
<accession>A0ABQ5RAI1</accession>
<comment type="caution">
    <text evidence="5">The sequence shown here is derived from an EMBL/GenBank/DDBJ whole genome shotgun (WGS) entry which is preliminary data.</text>
</comment>
<evidence type="ECO:0000313" key="6">
    <source>
        <dbReference type="Proteomes" id="UP001144280"/>
    </source>
</evidence>
<dbReference type="InterPro" id="IPR018060">
    <property type="entry name" value="HTH_AraC"/>
</dbReference>
<protein>
    <submittedName>
        <fullName evidence="5">AraC family transcriptional regulator</fullName>
    </submittedName>
</protein>
<evidence type="ECO:0000313" key="5">
    <source>
        <dbReference type="EMBL" id="GLI02571.1"/>
    </source>
</evidence>
<evidence type="ECO:0000256" key="2">
    <source>
        <dbReference type="ARBA" id="ARBA00023125"/>
    </source>
</evidence>